<evidence type="ECO:0000256" key="11">
    <source>
        <dbReference type="ARBA" id="ARBA00023242"/>
    </source>
</evidence>
<feature type="domain" description="C2H2-type" evidence="17">
    <location>
        <begin position="357"/>
        <end position="384"/>
    </location>
</feature>
<evidence type="ECO:0000256" key="1">
    <source>
        <dbReference type="ARBA" id="ARBA00004123"/>
    </source>
</evidence>
<name>A0A4D9DMF4_9SAUR</name>
<evidence type="ECO:0000256" key="12">
    <source>
        <dbReference type="ARBA" id="ARBA00053347"/>
    </source>
</evidence>
<dbReference type="SMART" id="SM00355">
    <property type="entry name" value="ZnF_C2H2"/>
    <property type="match status" value="4"/>
</dbReference>
<comment type="subcellular location">
    <subcellularLocation>
        <location evidence="1">Nucleus</location>
    </subcellularLocation>
</comment>
<evidence type="ECO:0000256" key="4">
    <source>
        <dbReference type="ARBA" id="ARBA00022723"/>
    </source>
</evidence>
<dbReference type="PANTHER" id="PTHR23235">
    <property type="entry name" value="KRUEPPEL-LIKE TRANSCRIPTION FACTOR"/>
    <property type="match status" value="1"/>
</dbReference>
<keyword evidence="7" id="KW-0862">Zinc</keyword>
<dbReference type="Proteomes" id="UP000297703">
    <property type="component" value="Unassembled WGS sequence"/>
</dbReference>
<comment type="caution">
    <text evidence="18">The sequence shown here is derived from an EMBL/GenBank/DDBJ whole genome shotgun (WGS) entry which is preliminary data.</text>
</comment>
<evidence type="ECO:0000256" key="13">
    <source>
        <dbReference type="ARBA" id="ARBA00064373"/>
    </source>
</evidence>
<feature type="region of interest" description="Disordered" evidence="16">
    <location>
        <begin position="415"/>
        <end position="450"/>
    </location>
</feature>
<feature type="region of interest" description="Disordered" evidence="16">
    <location>
        <begin position="245"/>
        <end position="269"/>
    </location>
</feature>
<evidence type="ECO:0000256" key="14">
    <source>
        <dbReference type="ARBA" id="ARBA00068683"/>
    </source>
</evidence>
<keyword evidence="3" id="KW-0597">Phosphoprotein</keyword>
<organism evidence="18 19">
    <name type="scientific">Platysternon megacephalum</name>
    <name type="common">big-headed turtle</name>
    <dbReference type="NCBI Taxonomy" id="55544"/>
    <lineage>
        <taxon>Eukaryota</taxon>
        <taxon>Metazoa</taxon>
        <taxon>Chordata</taxon>
        <taxon>Craniata</taxon>
        <taxon>Vertebrata</taxon>
        <taxon>Euteleostomi</taxon>
        <taxon>Archelosauria</taxon>
        <taxon>Testudinata</taxon>
        <taxon>Testudines</taxon>
        <taxon>Cryptodira</taxon>
        <taxon>Durocryptodira</taxon>
        <taxon>Testudinoidea</taxon>
        <taxon>Platysternidae</taxon>
        <taxon>Platysternon</taxon>
    </lineage>
</organism>
<keyword evidence="5" id="KW-0677">Repeat</keyword>
<evidence type="ECO:0000256" key="5">
    <source>
        <dbReference type="ARBA" id="ARBA00022737"/>
    </source>
</evidence>
<dbReference type="Pfam" id="PF00096">
    <property type="entry name" value="zf-C2H2"/>
    <property type="match status" value="1"/>
</dbReference>
<feature type="domain" description="C2H2-type" evidence="17">
    <location>
        <begin position="385"/>
        <end position="412"/>
    </location>
</feature>
<reference evidence="18 19" key="1">
    <citation type="submission" date="2019-04" db="EMBL/GenBank/DDBJ databases">
        <title>Draft genome of the big-headed turtle Platysternon megacephalum.</title>
        <authorList>
            <person name="Gong S."/>
        </authorList>
    </citation>
    <scope>NUCLEOTIDE SEQUENCE [LARGE SCALE GENOMIC DNA]</scope>
    <source>
        <strain evidence="18">DO16091913</strain>
        <tissue evidence="18">Muscle</tissue>
    </source>
</reference>
<reference evidence="18 19" key="2">
    <citation type="submission" date="2019-04" db="EMBL/GenBank/DDBJ databases">
        <title>The genome sequence of big-headed turtle.</title>
        <authorList>
            <person name="Gong S."/>
        </authorList>
    </citation>
    <scope>NUCLEOTIDE SEQUENCE [LARGE SCALE GENOMIC DNA]</scope>
    <source>
        <strain evidence="18">DO16091913</strain>
        <tissue evidence="18">Muscle</tissue>
    </source>
</reference>
<evidence type="ECO:0000256" key="2">
    <source>
        <dbReference type="ARBA" id="ARBA00006991"/>
    </source>
</evidence>
<evidence type="ECO:0000313" key="19">
    <source>
        <dbReference type="Proteomes" id="UP000297703"/>
    </source>
</evidence>
<dbReference type="GO" id="GO:0000976">
    <property type="term" value="F:transcription cis-regulatory region binding"/>
    <property type="evidence" value="ECO:0007669"/>
    <property type="project" value="UniProtKB-ARBA"/>
</dbReference>
<proteinExistence type="inferred from homology"/>
<dbReference type="AlphaFoldDB" id="A0A4D9DMF4"/>
<dbReference type="InterPro" id="IPR013087">
    <property type="entry name" value="Znf_C2H2_type"/>
</dbReference>
<evidence type="ECO:0000256" key="6">
    <source>
        <dbReference type="ARBA" id="ARBA00022771"/>
    </source>
</evidence>
<dbReference type="GO" id="GO:0005634">
    <property type="term" value="C:nucleus"/>
    <property type="evidence" value="ECO:0007669"/>
    <property type="project" value="UniProtKB-SubCell"/>
</dbReference>
<keyword evidence="4" id="KW-0479">Metal-binding</keyword>
<evidence type="ECO:0000313" key="18">
    <source>
        <dbReference type="EMBL" id="TFJ98198.1"/>
    </source>
</evidence>
<evidence type="ECO:0000256" key="3">
    <source>
        <dbReference type="ARBA" id="ARBA00022553"/>
    </source>
</evidence>
<evidence type="ECO:0000256" key="16">
    <source>
        <dbReference type="SAM" id="MobiDB-lite"/>
    </source>
</evidence>
<feature type="domain" description="C2H2-type" evidence="17">
    <location>
        <begin position="329"/>
        <end position="356"/>
    </location>
</feature>
<keyword evidence="6 15" id="KW-0863">Zinc-finger</keyword>
<evidence type="ECO:0000256" key="8">
    <source>
        <dbReference type="ARBA" id="ARBA00023015"/>
    </source>
</evidence>
<evidence type="ECO:0000256" key="10">
    <source>
        <dbReference type="ARBA" id="ARBA00023163"/>
    </source>
</evidence>
<dbReference type="PROSITE" id="PS50157">
    <property type="entry name" value="ZINC_FINGER_C2H2_2"/>
    <property type="match status" value="4"/>
</dbReference>
<protein>
    <recommendedName>
        <fullName evidence="14">Zinc finger protein 513</fullName>
    </recommendedName>
</protein>
<dbReference type="FunFam" id="3.30.160.60:FF:000395">
    <property type="entry name" value="zinc finger protein 513"/>
    <property type="match status" value="1"/>
</dbReference>
<feature type="domain" description="C2H2-type" evidence="17">
    <location>
        <begin position="301"/>
        <end position="328"/>
    </location>
</feature>
<dbReference type="STRING" id="55544.A0A4D9DMF4"/>
<dbReference type="GO" id="GO:0008270">
    <property type="term" value="F:zinc ion binding"/>
    <property type="evidence" value="ECO:0007669"/>
    <property type="project" value="UniProtKB-KW"/>
</dbReference>
<dbReference type="PROSITE" id="PS00028">
    <property type="entry name" value="ZINC_FINGER_C2H2_1"/>
    <property type="match status" value="2"/>
</dbReference>
<evidence type="ECO:0000256" key="7">
    <source>
        <dbReference type="ARBA" id="ARBA00022833"/>
    </source>
</evidence>
<dbReference type="FunFam" id="3.30.160.60:FF:000123">
    <property type="entry name" value="transcriptional repressor CTCF isoform X1"/>
    <property type="match status" value="1"/>
</dbReference>
<keyword evidence="19" id="KW-1185">Reference proteome</keyword>
<dbReference type="Gene3D" id="3.30.160.60">
    <property type="entry name" value="Classic Zinc Finger"/>
    <property type="match status" value="4"/>
</dbReference>
<dbReference type="FunFam" id="3.30.160.60:FF:000049">
    <property type="entry name" value="transcriptional repressor CTCF isoform X1"/>
    <property type="match status" value="1"/>
</dbReference>
<evidence type="ECO:0000256" key="15">
    <source>
        <dbReference type="PROSITE-ProRule" id="PRU00042"/>
    </source>
</evidence>
<keyword evidence="9" id="KW-0238">DNA-binding</keyword>
<comment type="subunit">
    <text evidence="13">Binds DNA. Can associate with the proximal promoter regions of PAX6 and SP4, and their known targets including ARR3, RHO, OPN1MW2 and OPN1SW.</text>
</comment>
<keyword evidence="10" id="KW-0804">Transcription</keyword>
<dbReference type="EMBL" id="QXTE01000418">
    <property type="protein sequence ID" value="TFJ98198.1"/>
    <property type="molecule type" value="Genomic_DNA"/>
</dbReference>
<keyword evidence="8" id="KW-0805">Transcription regulation</keyword>
<comment type="function">
    <text evidence="12">Transcriptional regulator that plays a role in retinal development and maintenance.</text>
</comment>
<dbReference type="SUPFAM" id="SSF57667">
    <property type="entry name" value="beta-beta-alpha zinc fingers"/>
    <property type="match status" value="2"/>
</dbReference>
<dbReference type="OrthoDB" id="654211at2759"/>
<accession>A0A4D9DMF4</accession>
<dbReference type="InterPro" id="IPR036236">
    <property type="entry name" value="Znf_C2H2_sf"/>
</dbReference>
<keyword evidence="11" id="KW-0539">Nucleus</keyword>
<dbReference type="Pfam" id="PF13909">
    <property type="entry name" value="zf-H2C2_5"/>
    <property type="match status" value="1"/>
</dbReference>
<comment type="similarity">
    <text evidence="2">Belongs to the krueppel C2H2-type zinc-finger protein family.</text>
</comment>
<gene>
    <name evidence="18" type="ORF">DR999_PMT19891</name>
</gene>
<sequence>MLCADDMAIKVFSKEDLEEIPSAALPVQGGRLDTTRQVLQGGPRIPVQECPEVLCVQSSRTLGGSPQTLAHSACSPVRFPYTGRLSALSSEETRKLPVGTSPLRSEEPLAMIPLLPYVASHQLSASYMSRGHSLQLKQMGRWGVAIGEAVLPPLLVKCTRQMAPGSSPEGLHVAGGQAGKVDAEETLEETPGGGLVLQSDLLLGQDLEFEDSSDRIMGFEKDSEVDSLVGKITIPAYSLSDDDYSSSYRQLSVESDPEEGREPGPPAPPCPQCGLQLAVRLGQSCPQCAGAEEGRGQRVVYSCQLCPFASHYSSHLKRHMKTHNGEKPFKCPHCDYASAQLVNLTRHKRTHTGERPYRCQACSFACSSLGNLRRHERIHSQDKPFQCSACDYRCNQSRNLKRHMLSHRQAEEGPCCRDKAQGRGAGNAQHMGRSRPARAGLQGPGRRSRCGHWPPVRLQGQLLLWGVWAPGRSGAPHTLCPKHSVKQPGQVPSSAQSLPTWHSLWGGDVCVTARSRELPPALLGLSEEHWNWRVGGVFLPPR</sequence>
<evidence type="ECO:0000256" key="9">
    <source>
        <dbReference type="ARBA" id="ARBA00023125"/>
    </source>
</evidence>
<evidence type="ECO:0000259" key="17">
    <source>
        <dbReference type="PROSITE" id="PS50157"/>
    </source>
</evidence>